<dbReference type="Proteomes" id="UP001597512">
    <property type="component" value="Unassembled WGS sequence"/>
</dbReference>
<dbReference type="RefSeq" id="WP_381496594.1">
    <property type="nucleotide sequence ID" value="NZ_JBHUOM010000001.1"/>
</dbReference>
<evidence type="ECO:0000313" key="5">
    <source>
        <dbReference type="Proteomes" id="UP001597512"/>
    </source>
</evidence>
<evidence type="ECO:0000313" key="4">
    <source>
        <dbReference type="EMBL" id="MFD2932394.1"/>
    </source>
</evidence>
<keyword evidence="1 2" id="KW-0732">Signal</keyword>
<evidence type="ECO:0000259" key="3">
    <source>
        <dbReference type="Pfam" id="PF02230"/>
    </source>
</evidence>
<dbReference type="InterPro" id="IPR003140">
    <property type="entry name" value="PLipase/COase/thioEstase"/>
</dbReference>
<dbReference type="PANTHER" id="PTHR43037">
    <property type="entry name" value="UNNAMED PRODUCT-RELATED"/>
    <property type="match status" value="1"/>
</dbReference>
<protein>
    <submittedName>
        <fullName evidence="4">Alpha/beta hydrolase family esterase</fullName>
    </submittedName>
</protein>
<organism evidence="4 5">
    <name type="scientific">Spirosoma flavum</name>
    <dbReference type="NCBI Taxonomy" id="2048557"/>
    <lineage>
        <taxon>Bacteria</taxon>
        <taxon>Pseudomonadati</taxon>
        <taxon>Bacteroidota</taxon>
        <taxon>Cytophagia</taxon>
        <taxon>Cytophagales</taxon>
        <taxon>Cytophagaceae</taxon>
        <taxon>Spirosoma</taxon>
    </lineage>
</organism>
<keyword evidence="5" id="KW-1185">Reference proteome</keyword>
<sequence>MVRFFLFCILLSIKTASAQKQLLTDSVLIEGHYRTFHFLEPPKPNSSLIFILHGSGGNGLGIREGAGKLEEKADDENLLLVYPDGYKKYWNECRKTANTAANLENINENSFFEEMIGYFDRKHLINPKQVFAIGTSGGGHMAYKLALTMPEKLRAITALIANLPDTNNLDCPEKGIAIPVMIVNGTSDTVNPYEGGEVITGNISLGLVRSTERTFQYWARLAGYTRKPIKELVPDADPNDHKTVERYTYKEIGKPEVTLLKVLGGKHDYPNDINVYLEAWSFFKRQLIP</sequence>
<dbReference type="InterPro" id="IPR029058">
    <property type="entry name" value="AB_hydrolase_fold"/>
</dbReference>
<dbReference type="Pfam" id="PF02230">
    <property type="entry name" value="Abhydrolase_2"/>
    <property type="match status" value="1"/>
</dbReference>
<reference evidence="5" key="1">
    <citation type="journal article" date="2019" name="Int. J. Syst. Evol. Microbiol.">
        <title>The Global Catalogue of Microorganisms (GCM) 10K type strain sequencing project: providing services to taxonomists for standard genome sequencing and annotation.</title>
        <authorList>
            <consortium name="The Broad Institute Genomics Platform"/>
            <consortium name="The Broad Institute Genome Sequencing Center for Infectious Disease"/>
            <person name="Wu L."/>
            <person name="Ma J."/>
        </authorList>
    </citation>
    <scope>NUCLEOTIDE SEQUENCE [LARGE SCALE GENOMIC DNA]</scope>
    <source>
        <strain evidence="5">KCTC 52490</strain>
    </source>
</reference>
<comment type="caution">
    <text evidence="4">The sequence shown here is derived from an EMBL/GenBank/DDBJ whole genome shotgun (WGS) entry which is preliminary data.</text>
</comment>
<dbReference type="EMBL" id="JBHUOM010000001">
    <property type="protein sequence ID" value="MFD2932394.1"/>
    <property type="molecule type" value="Genomic_DNA"/>
</dbReference>
<name>A0ABW6AAR2_9BACT</name>
<evidence type="ECO:0000256" key="2">
    <source>
        <dbReference type="SAM" id="SignalP"/>
    </source>
</evidence>
<accession>A0ABW6AAR2</accession>
<dbReference type="Gene3D" id="3.40.50.1820">
    <property type="entry name" value="alpha/beta hydrolase"/>
    <property type="match status" value="1"/>
</dbReference>
<proteinExistence type="predicted"/>
<gene>
    <name evidence="4" type="ORF">ACFS25_01295</name>
</gene>
<feature type="signal peptide" evidence="2">
    <location>
        <begin position="1"/>
        <end position="18"/>
    </location>
</feature>
<dbReference type="SUPFAM" id="SSF53474">
    <property type="entry name" value="alpha/beta-Hydrolases"/>
    <property type="match status" value="1"/>
</dbReference>
<evidence type="ECO:0000256" key="1">
    <source>
        <dbReference type="ARBA" id="ARBA00022729"/>
    </source>
</evidence>
<feature type="chain" id="PRO_5045458945" evidence="2">
    <location>
        <begin position="19"/>
        <end position="289"/>
    </location>
</feature>
<dbReference type="InterPro" id="IPR050955">
    <property type="entry name" value="Plant_Biomass_Hydrol_Est"/>
</dbReference>
<dbReference type="GO" id="GO:0016787">
    <property type="term" value="F:hydrolase activity"/>
    <property type="evidence" value="ECO:0007669"/>
    <property type="project" value="UniProtKB-KW"/>
</dbReference>
<keyword evidence="4" id="KW-0378">Hydrolase</keyword>
<dbReference type="PANTHER" id="PTHR43037:SF1">
    <property type="entry name" value="BLL1128 PROTEIN"/>
    <property type="match status" value="1"/>
</dbReference>
<feature type="domain" description="Phospholipase/carboxylesterase/thioesterase" evidence="3">
    <location>
        <begin position="40"/>
        <end position="197"/>
    </location>
</feature>